<feature type="domain" description="Thioredoxin" evidence="2">
    <location>
        <begin position="332"/>
        <end position="495"/>
    </location>
</feature>
<dbReference type="Pfam" id="PF17127">
    <property type="entry name" value="DUF5106"/>
    <property type="match status" value="1"/>
</dbReference>
<dbReference type="PANTHER" id="PTHR42852">
    <property type="entry name" value="THIOL:DISULFIDE INTERCHANGE PROTEIN DSBE"/>
    <property type="match status" value="1"/>
</dbReference>
<feature type="signal peptide" evidence="1">
    <location>
        <begin position="1"/>
        <end position="20"/>
    </location>
</feature>
<dbReference type="CDD" id="cd02966">
    <property type="entry name" value="TlpA_like_family"/>
    <property type="match status" value="1"/>
</dbReference>
<evidence type="ECO:0000313" key="3">
    <source>
        <dbReference type="EMBL" id="GAT64072.1"/>
    </source>
</evidence>
<reference evidence="4" key="1">
    <citation type="submission" date="2016-04" db="EMBL/GenBank/DDBJ databases">
        <title>Draft genome sequence of Paludibacter jiangxiensis strain NM7.</title>
        <authorList>
            <person name="Qiu Y."/>
            <person name="Matsuura N."/>
            <person name="Ohashi A."/>
            <person name="Tourlousse M.D."/>
            <person name="Sekiguchi Y."/>
        </authorList>
    </citation>
    <scope>NUCLEOTIDE SEQUENCE [LARGE SCALE GENOMIC DNA]</scope>
    <source>
        <strain evidence="4">NM7</strain>
    </source>
</reference>
<evidence type="ECO:0000259" key="2">
    <source>
        <dbReference type="PROSITE" id="PS51352"/>
    </source>
</evidence>
<dbReference type="SUPFAM" id="SSF52833">
    <property type="entry name" value="Thioredoxin-like"/>
    <property type="match status" value="1"/>
</dbReference>
<accession>A0A161LX97</accession>
<dbReference type="Pfam" id="PF13905">
    <property type="entry name" value="Thioredoxin_8"/>
    <property type="match status" value="1"/>
</dbReference>
<name>A0A161LX97_9BACT</name>
<dbReference type="InterPro" id="IPR012336">
    <property type="entry name" value="Thioredoxin-like_fold"/>
</dbReference>
<dbReference type="EMBL" id="BDCR01000004">
    <property type="protein sequence ID" value="GAT64072.1"/>
    <property type="molecule type" value="Genomic_DNA"/>
</dbReference>
<gene>
    <name evidence="3" type="ORF">PJIAN_4617</name>
</gene>
<evidence type="ECO:0000313" key="4">
    <source>
        <dbReference type="Proteomes" id="UP000076586"/>
    </source>
</evidence>
<keyword evidence="1" id="KW-0732">Signal</keyword>
<reference evidence="4" key="2">
    <citation type="journal article" date="2017" name="Genome Announc.">
        <title>Draft genome sequence of Paludibacter jiangxiensis NM7(T), a propionate-producing fermentative bacterium.</title>
        <authorList>
            <person name="Qiu Y.-L."/>
            <person name="Tourlousse D.M."/>
            <person name="Matsuura N."/>
            <person name="Ohashi A."/>
            <person name="Sekiguchi Y."/>
        </authorList>
    </citation>
    <scope>NUCLEOTIDE SEQUENCE [LARGE SCALE GENOMIC DNA]</scope>
    <source>
        <strain evidence="4">NM7</strain>
    </source>
</reference>
<sequence length="500" mass="57981">MKHNKLFSIILLISCLSVTAYSKSGYEIKIKVSGLKDSTVVLAHYFAKESLTFIKDDSTKLNKKGEAVFANTKPLTGGMYIVILPQKKYFDLFIGNNQQFSVEADTADLVRSVKFKDSEENTLFYNYRNLITGKTKEMKHLNEQFASANKAQKDSITKARTTLNTEVKSYIRQSIDQHKGTFFATWLQALQEIDIPPLPRDAKDNVTDPNFQYKYWHQHFFDNFDLSDIRLLHTPFYERKVIDYLDKAAIQHPDSIQKETDRLMTMIGTNEEVRRYLLGTIYNHLAEKANQYVGMDSPFVYFAEKYYLPQATWADQKFRDNLQKDITKIKPNLIGKEAPNLPLAEIPAEHFITSKTDTVARKSLQIGRMMKLQDVRAKFTVLVFWEVDCGHCQKEMPLLYDSIYPIIKNKDVKIVAIHMLTGADAKAKWVDFVNDHKLYDWINATPLEYTYKDTYNIISTPTVYLLDENKRILSKRIGIKQLPEVIENEIKRQQAQQSSH</sequence>
<dbReference type="OrthoDB" id="9805634at2"/>
<dbReference type="PANTHER" id="PTHR42852:SF13">
    <property type="entry name" value="PROTEIN DIPZ"/>
    <property type="match status" value="1"/>
</dbReference>
<dbReference type="AlphaFoldDB" id="A0A161LX97"/>
<dbReference type="InterPro" id="IPR025380">
    <property type="entry name" value="DUF4369"/>
</dbReference>
<dbReference type="Proteomes" id="UP000076586">
    <property type="component" value="Unassembled WGS sequence"/>
</dbReference>
<dbReference type="InterPro" id="IPR013766">
    <property type="entry name" value="Thioredoxin_domain"/>
</dbReference>
<keyword evidence="4" id="KW-1185">Reference proteome</keyword>
<dbReference type="Pfam" id="PF14289">
    <property type="entry name" value="DUF4369"/>
    <property type="match status" value="1"/>
</dbReference>
<dbReference type="InterPro" id="IPR050553">
    <property type="entry name" value="Thioredoxin_ResA/DsbE_sf"/>
</dbReference>
<dbReference type="RefSeq" id="WP_068705836.1">
    <property type="nucleotide sequence ID" value="NZ_BDCR01000004.1"/>
</dbReference>
<proteinExistence type="predicted"/>
<dbReference type="Gene3D" id="3.40.30.10">
    <property type="entry name" value="Glutaredoxin"/>
    <property type="match status" value="1"/>
</dbReference>
<protein>
    <recommendedName>
        <fullName evidence="2">Thioredoxin domain-containing protein</fullName>
    </recommendedName>
</protein>
<dbReference type="STRING" id="681398.PJIAN_4617"/>
<organism evidence="3 4">
    <name type="scientific">Paludibacter jiangxiensis</name>
    <dbReference type="NCBI Taxonomy" id="681398"/>
    <lineage>
        <taxon>Bacteria</taxon>
        <taxon>Pseudomonadati</taxon>
        <taxon>Bacteroidota</taxon>
        <taxon>Bacteroidia</taxon>
        <taxon>Bacteroidales</taxon>
        <taxon>Paludibacteraceae</taxon>
        <taxon>Paludibacter</taxon>
    </lineage>
</organism>
<evidence type="ECO:0000256" key="1">
    <source>
        <dbReference type="SAM" id="SignalP"/>
    </source>
</evidence>
<dbReference type="InterPro" id="IPR036249">
    <property type="entry name" value="Thioredoxin-like_sf"/>
</dbReference>
<feature type="chain" id="PRO_5007824103" description="Thioredoxin domain-containing protein" evidence="1">
    <location>
        <begin position="21"/>
        <end position="500"/>
    </location>
</feature>
<dbReference type="PROSITE" id="PS51352">
    <property type="entry name" value="THIOREDOXIN_2"/>
    <property type="match status" value="1"/>
</dbReference>
<dbReference type="InterPro" id="IPR033395">
    <property type="entry name" value="DUF5106"/>
</dbReference>
<comment type="caution">
    <text evidence="3">The sequence shown here is derived from an EMBL/GenBank/DDBJ whole genome shotgun (WGS) entry which is preliminary data.</text>
</comment>